<comment type="catalytic activity">
    <reaction evidence="9">
        <text>(sulfur carrier)-H + L-cysteine = (sulfur carrier)-SH + L-alanine</text>
        <dbReference type="Rhea" id="RHEA:43892"/>
        <dbReference type="Rhea" id="RHEA-COMP:14737"/>
        <dbReference type="Rhea" id="RHEA-COMP:14739"/>
        <dbReference type="ChEBI" id="CHEBI:29917"/>
        <dbReference type="ChEBI" id="CHEBI:35235"/>
        <dbReference type="ChEBI" id="CHEBI:57972"/>
        <dbReference type="ChEBI" id="CHEBI:64428"/>
        <dbReference type="EC" id="2.8.1.7"/>
    </reaction>
</comment>
<dbReference type="PANTHER" id="PTHR11601">
    <property type="entry name" value="CYSTEINE DESULFURYLASE FAMILY MEMBER"/>
    <property type="match status" value="1"/>
</dbReference>
<dbReference type="InterPro" id="IPR036249">
    <property type="entry name" value="Thioredoxin-like_sf"/>
</dbReference>
<dbReference type="EMBL" id="JACSQB010000018">
    <property type="protein sequence ID" value="MBD8045818.1"/>
    <property type="molecule type" value="Genomic_DNA"/>
</dbReference>
<dbReference type="RefSeq" id="WP_191738792.1">
    <property type="nucleotide sequence ID" value="NZ_JACSQB010000018.1"/>
</dbReference>
<protein>
    <recommendedName>
        <fullName evidence="3">cysteine desulfurase</fullName>
        <ecNumber evidence="3">2.8.1.7</ecNumber>
    </recommendedName>
</protein>
<gene>
    <name evidence="12" type="ORF">H9637_01975</name>
</gene>
<keyword evidence="7" id="KW-0408">Iron</keyword>
<dbReference type="InterPro" id="IPR015422">
    <property type="entry name" value="PyrdxlP-dep_Trfase_small"/>
</dbReference>
<comment type="cofactor">
    <cofactor evidence="1 10">
        <name>pyridoxal 5'-phosphate</name>
        <dbReference type="ChEBI" id="CHEBI:597326"/>
    </cofactor>
</comment>
<evidence type="ECO:0000256" key="3">
    <source>
        <dbReference type="ARBA" id="ARBA00012239"/>
    </source>
</evidence>
<dbReference type="Gene3D" id="3.90.1150.10">
    <property type="entry name" value="Aspartate Aminotransferase, domain 1"/>
    <property type="match status" value="1"/>
</dbReference>
<comment type="similarity">
    <text evidence="2">Belongs to the class-V pyridoxal-phosphate-dependent aminotransferase family. NifS/IscS subfamily.</text>
</comment>
<keyword evidence="8" id="KW-0411">Iron-sulfur</keyword>
<evidence type="ECO:0000256" key="6">
    <source>
        <dbReference type="ARBA" id="ARBA00022898"/>
    </source>
</evidence>
<sequence>MNDICIYVEKDCIYCKILKKYLISNNIAFNEIDINRAPQYIQDINLIPITRINSNIIIGVNLPVINKNLGINKNLSSKPIYLDHASTTYLKKEVFEEMKPYLLKKFANASSIYSLGLENREVIENARNKVAQALSCNNGEVFFTSGGSESNNTAIKGIAFANKDKGNHIITTSIEHPSVLNTCRYLEKHGFNITYLPVDKYGIVSLDYLRKSITCKTILISVMFANNEIGTLQPIEEIGKIAKENNIYFHTDAVQAIGNIPINLEKSHIDILSLSAHKFYGPKGIGALYIKKGTSIDPLIHGGSQENSMRAGTENLANIVGLGKAIELATSDINKYNKKLLYLRSKFIKDLLATIPNIKLNGHPKYRLPGNVNISFNNIDSEILKYFLDVENIYVSTTSACSEKNLNLSHVLKAIGLSDEEARSSLRFTLGESNTEEDINYTIRKINNIIKELNNIV</sequence>
<dbReference type="PANTHER" id="PTHR11601:SF34">
    <property type="entry name" value="CYSTEINE DESULFURASE"/>
    <property type="match status" value="1"/>
</dbReference>
<evidence type="ECO:0000256" key="9">
    <source>
        <dbReference type="ARBA" id="ARBA00050776"/>
    </source>
</evidence>
<dbReference type="Gene3D" id="3.40.640.10">
    <property type="entry name" value="Type I PLP-dependent aspartate aminotransferase-like (Major domain)"/>
    <property type="match status" value="1"/>
</dbReference>
<evidence type="ECO:0000313" key="13">
    <source>
        <dbReference type="Proteomes" id="UP000627166"/>
    </source>
</evidence>
<organism evidence="12 13">
    <name type="scientific">Clostridium faecium</name>
    <dbReference type="NCBI Taxonomy" id="2762223"/>
    <lineage>
        <taxon>Bacteria</taxon>
        <taxon>Bacillati</taxon>
        <taxon>Bacillota</taxon>
        <taxon>Clostridia</taxon>
        <taxon>Eubacteriales</taxon>
        <taxon>Clostridiaceae</taxon>
        <taxon>Clostridium</taxon>
    </lineage>
</organism>
<keyword evidence="13" id="KW-1185">Reference proteome</keyword>
<dbReference type="InterPro" id="IPR016454">
    <property type="entry name" value="Cysteine_dSase"/>
</dbReference>
<dbReference type="InterPro" id="IPR015424">
    <property type="entry name" value="PyrdxlP-dep_Trfase"/>
</dbReference>
<evidence type="ECO:0000256" key="5">
    <source>
        <dbReference type="ARBA" id="ARBA00022723"/>
    </source>
</evidence>
<keyword evidence="5" id="KW-0479">Metal-binding</keyword>
<accession>A0ABR8YP70</accession>
<dbReference type="NCBIfam" id="NF002806">
    <property type="entry name" value="PRK02948.1"/>
    <property type="match status" value="1"/>
</dbReference>
<evidence type="ECO:0000256" key="7">
    <source>
        <dbReference type="ARBA" id="ARBA00023004"/>
    </source>
</evidence>
<name>A0ABR8YP70_9CLOT</name>
<proteinExistence type="inferred from homology"/>
<evidence type="ECO:0000256" key="2">
    <source>
        <dbReference type="ARBA" id="ARBA00006490"/>
    </source>
</evidence>
<dbReference type="Proteomes" id="UP000627166">
    <property type="component" value="Unassembled WGS sequence"/>
</dbReference>
<dbReference type="InterPro" id="IPR020578">
    <property type="entry name" value="Aminotrans_V_PyrdxlP_BS"/>
</dbReference>
<evidence type="ECO:0000256" key="8">
    <source>
        <dbReference type="ARBA" id="ARBA00023014"/>
    </source>
</evidence>
<dbReference type="SUPFAM" id="SSF52833">
    <property type="entry name" value="Thioredoxin-like"/>
    <property type="match status" value="1"/>
</dbReference>
<dbReference type="InterPro" id="IPR000192">
    <property type="entry name" value="Aminotrans_V_dom"/>
</dbReference>
<dbReference type="SUPFAM" id="SSF53383">
    <property type="entry name" value="PLP-dependent transferases"/>
    <property type="match status" value="1"/>
</dbReference>
<evidence type="ECO:0000256" key="4">
    <source>
        <dbReference type="ARBA" id="ARBA00022679"/>
    </source>
</evidence>
<evidence type="ECO:0000256" key="10">
    <source>
        <dbReference type="RuleBase" id="RU004504"/>
    </source>
</evidence>
<dbReference type="Gene3D" id="3.40.30.10">
    <property type="entry name" value="Glutaredoxin"/>
    <property type="match status" value="1"/>
</dbReference>
<dbReference type="EC" id="2.8.1.7" evidence="3"/>
<keyword evidence="4" id="KW-0808">Transferase</keyword>
<dbReference type="InterPro" id="IPR015421">
    <property type="entry name" value="PyrdxlP-dep_Trfase_major"/>
</dbReference>
<dbReference type="PROSITE" id="PS00595">
    <property type="entry name" value="AA_TRANSFER_CLASS_5"/>
    <property type="match status" value="1"/>
</dbReference>
<comment type="caution">
    <text evidence="12">The sequence shown here is derived from an EMBL/GenBank/DDBJ whole genome shotgun (WGS) entry which is preliminary data.</text>
</comment>
<evidence type="ECO:0000313" key="12">
    <source>
        <dbReference type="EMBL" id="MBD8045818.1"/>
    </source>
</evidence>
<evidence type="ECO:0000256" key="1">
    <source>
        <dbReference type="ARBA" id="ARBA00001933"/>
    </source>
</evidence>
<dbReference type="PIRSF" id="PIRSF005572">
    <property type="entry name" value="NifS"/>
    <property type="match status" value="1"/>
</dbReference>
<feature type="domain" description="Aminotransferase class V" evidence="11">
    <location>
        <begin position="80"/>
        <end position="440"/>
    </location>
</feature>
<reference evidence="12 13" key="1">
    <citation type="submission" date="2020-08" db="EMBL/GenBank/DDBJ databases">
        <title>A Genomic Blueprint of the Chicken Gut Microbiome.</title>
        <authorList>
            <person name="Gilroy R."/>
            <person name="Ravi A."/>
            <person name="Getino M."/>
            <person name="Pursley I."/>
            <person name="Horton D.L."/>
            <person name="Alikhan N.-F."/>
            <person name="Baker D."/>
            <person name="Gharbi K."/>
            <person name="Hall N."/>
            <person name="Watson M."/>
            <person name="Adriaenssens E.M."/>
            <person name="Foster-Nyarko E."/>
            <person name="Jarju S."/>
            <person name="Secka A."/>
            <person name="Antonio M."/>
            <person name="Oren A."/>
            <person name="Chaudhuri R."/>
            <person name="La Ragione R.M."/>
            <person name="Hildebrand F."/>
            <person name="Pallen M.J."/>
        </authorList>
    </citation>
    <scope>NUCLEOTIDE SEQUENCE [LARGE SCALE GENOMIC DNA]</scope>
    <source>
        <strain evidence="12 13">N37</strain>
    </source>
</reference>
<evidence type="ECO:0000259" key="11">
    <source>
        <dbReference type="Pfam" id="PF00266"/>
    </source>
</evidence>
<keyword evidence="6" id="KW-0663">Pyridoxal phosphate</keyword>
<dbReference type="CDD" id="cd02976">
    <property type="entry name" value="NrdH"/>
    <property type="match status" value="1"/>
</dbReference>
<dbReference type="Pfam" id="PF00266">
    <property type="entry name" value="Aminotran_5"/>
    <property type="match status" value="1"/>
</dbReference>